<protein>
    <submittedName>
        <fullName evidence="1 2">Uncharacterized protein</fullName>
    </submittedName>
</protein>
<reference evidence="1 3" key="2">
    <citation type="journal article" date="2013" name="Nature">
        <title>Insights into bilaterian evolution from three spiralian genomes.</title>
        <authorList>
            <person name="Simakov O."/>
            <person name="Marletaz F."/>
            <person name="Cho S.J."/>
            <person name="Edsinger-Gonzales E."/>
            <person name="Havlak P."/>
            <person name="Hellsten U."/>
            <person name="Kuo D.H."/>
            <person name="Larsson T."/>
            <person name="Lv J."/>
            <person name="Arendt D."/>
            <person name="Savage R."/>
            <person name="Osoegawa K."/>
            <person name="de Jong P."/>
            <person name="Grimwood J."/>
            <person name="Chapman J.A."/>
            <person name="Shapiro H."/>
            <person name="Aerts A."/>
            <person name="Otillar R.P."/>
            <person name="Terry A.Y."/>
            <person name="Boore J.L."/>
            <person name="Grigoriev I.V."/>
            <person name="Lindberg D.R."/>
            <person name="Seaver E.C."/>
            <person name="Weisblat D.A."/>
            <person name="Putnam N.H."/>
            <person name="Rokhsar D.S."/>
        </authorList>
    </citation>
    <scope>NUCLEOTIDE SEQUENCE</scope>
    <source>
        <strain evidence="1 3">I ESC-2004</strain>
    </source>
</reference>
<dbReference type="OrthoDB" id="426235at2759"/>
<dbReference type="Gene3D" id="3.40.50.1000">
    <property type="entry name" value="HAD superfamily/HAD-like"/>
    <property type="match status" value="1"/>
</dbReference>
<evidence type="ECO:0000313" key="3">
    <source>
        <dbReference type="Proteomes" id="UP000014760"/>
    </source>
</evidence>
<evidence type="ECO:0000313" key="1">
    <source>
        <dbReference type="EMBL" id="ELT98745.1"/>
    </source>
</evidence>
<reference evidence="3" key="1">
    <citation type="submission" date="2012-12" db="EMBL/GenBank/DDBJ databases">
        <authorList>
            <person name="Hellsten U."/>
            <person name="Grimwood J."/>
            <person name="Chapman J.A."/>
            <person name="Shapiro H."/>
            <person name="Aerts A."/>
            <person name="Otillar R.P."/>
            <person name="Terry A.Y."/>
            <person name="Boore J.L."/>
            <person name="Simakov O."/>
            <person name="Marletaz F."/>
            <person name="Cho S.-J."/>
            <person name="Edsinger-Gonzales E."/>
            <person name="Havlak P."/>
            <person name="Kuo D.-H."/>
            <person name="Larsson T."/>
            <person name="Lv J."/>
            <person name="Arendt D."/>
            <person name="Savage R."/>
            <person name="Osoegawa K."/>
            <person name="de Jong P."/>
            <person name="Lindberg D.R."/>
            <person name="Seaver E.C."/>
            <person name="Weisblat D.A."/>
            <person name="Putnam N.H."/>
            <person name="Grigoriev I.V."/>
            <person name="Rokhsar D.S."/>
        </authorList>
    </citation>
    <scope>NUCLEOTIDE SEQUENCE</scope>
    <source>
        <strain evidence="3">I ESC-2004</strain>
    </source>
</reference>
<evidence type="ECO:0000313" key="2">
    <source>
        <dbReference type="EnsemblMetazoa" id="CapteP90925"/>
    </source>
</evidence>
<dbReference type="EMBL" id="AMQN01026895">
    <property type="status" value="NOT_ANNOTATED_CDS"/>
    <property type="molecule type" value="Genomic_DNA"/>
</dbReference>
<accession>R7U6H2</accession>
<feature type="non-terminal residue" evidence="1">
    <location>
        <position position="1"/>
    </location>
</feature>
<dbReference type="STRING" id="283909.R7U6H2"/>
<dbReference type="AlphaFoldDB" id="R7U6H2"/>
<organism evidence="1">
    <name type="scientific">Capitella teleta</name>
    <name type="common">Polychaete worm</name>
    <dbReference type="NCBI Taxonomy" id="283909"/>
    <lineage>
        <taxon>Eukaryota</taxon>
        <taxon>Metazoa</taxon>
        <taxon>Spiralia</taxon>
        <taxon>Lophotrochozoa</taxon>
        <taxon>Annelida</taxon>
        <taxon>Polychaeta</taxon>
        <taxon>Sedentaria</taxon>
        <taxon>Scolecida</taxon>
        <taxon>Capitellidae</taxon>
        <taxon>Capitella</taxon>
    </lineage>
</organism>
<proteinExistence type="predicted"/>
<dbReference type="HOGENOM" id="CLU_2984905_0_0_1"/>
<gene>
    <name evidence="1" type="ORF">CAPTEDRAFT_90925</name>
</gene>
<dbReference type="Pfam" id="PF13242">
    <property type="entry name" value="Hydrolase_like"/>
    <property type="match status" value="1"/>
</dbReference>
<dbReference type="EnsemblMetazoa" id="CapteT90925">
    <property type="protein sequence ID" value="CapteP90925"/>
    <property type="gene ID" value="CapteG90925"/>
</dbReference>
<name>R7U6H2_CAPTE</name>
<dbReference type="EMBL" id="KB307560">
    <property type="protein sequence ID" value="ELT98745.1"/>
    <property type="molecule type" value="Genomic_DNA"/>
</dbReference>
<reference evidence="2" key="3">
    <citation type="submission" date="2015-06" db="UniProtKB">
        <authorList>
            <consortium name="EnsemblMetazoa"/>
        </authorList>
    </citation>
    <scope>IDENTIFICATION</scope>
</reference>
<keyword evidence="3" id="KW-1185">Reference proteome</keyword>
<sequence length="58" mass="6112">DAKDDVDGSQKAGLRGILVQTGKYRSGDESKVDPGAYGVCKDFPAAVEKILEHNATCS</sequence>
<dbReference type="Proteomes" id="UP000014760">
    <property type="component" value="Unassembled WGS sequence"/>
</dbReference>
<dbReference type="InterPro" id="IPR023214">
    <property type="entry name" value="HAD_sf"/>
</dbReference>